<evidence type="ECO:0000256" key="2">
    <source>
        <dbReference type="ARBA" id="ARBA00023125"/>
    </source>
</evidence>
<dbReference type="InterPro" id="IPR000551">
    <property type="entry name" value="MerR-type_HTH_dom"/>
</dbReference>
<dbReference type="PANTHER" id="PTHR30204:SF94">
    <property type="entry name" value="HEAVY METAL-DEPENDENT TRANSCRIPTIONAL REGULATOR HI_0293-RELATED"/>
    <property type="match status" value="1"/>
</dbReference>
<comment type="caution">
    <text evidence="5">The sequence shown here is derived from an EMBL/GenBank/DDBJ whole genome shotgun (WGS) entry which is preliminary data.</text>
</comment>
<dbReference type="RefSeq" id="WP_262768831.1">
    <property type="nucleotide sequence ID" value="NZ_JAHPWW010000005.1"/>
</dbReference>
<gene>
    <name evidence="5" type="ORF">N7644_10370</name>
</gene>
<dbReference type="GO" id="GO:0003677">
    <property type="term" value="F:DNA binding"/>
    <property type="evidence" value="ECO:0007669"/>
    <property type="project" value="UniProtKB-KW"/>
</dbReference>
<dbReference type="SMART" id="SM00422">
    <property type="entry name" value="HTH_MERR"/>
    <property type="match status" value="1"/>
</dbReference>
<feature type="domain" description="HTH merR-type" evidence="4">
    <location>
        <begin position="1"/>
        <end position="68"/>
    </location>
</feature>
<dbReference type="GO" id="GO:0003700">
    <property type="term" value="F:DNA-binding transcription factor activity"/>
    <property type="evidence" value="ECO:0007669"/>
    <property type="project" value="InterPro"/>
</dbReference>
<dbReference type="AlphaFoldDB" id="A0AA42I9X3"/>
<evidence type="ECO:0000256" key="3">
    <source>
        <dbReference type="ARBA" id="ARBA00023163"/>
    </source>
</evidence>
<evidence type="ECO:0000313" key="6">
    <source>
        <dbReference type="Proteomes" id="UP001159329"/>
    </source>
</evidence>
<accession>A0AA42I9X3</accession>
<evidence type="ECO:0000256" key="1">
    <source>
        <dbReference type="ARBA" id="ARBA00023015"/>
    </source>
</evidence>
<dbReference type="InterPro" id="IPR047057">
    <property type="entry name" value="MerR_fam"/>
</dbReference>
<organism evidence="5 6">
    <name type="scientific">Acinetobacter courvalinii</name>
    <dbReference type="NCBI Taxonomy" id="280147"/>
    <lineage>
        <taxon>Bacteria</taxon>
        <taxon>Pseudomonadati</taxon>
        <taxon>Pseudomonadota</taxon>
        <taxon>Gammaproteobacteria</taxon>
        <taxon>Moraxellales</taxon>
        <taxon>Moraxellaceae</taxon>
        <taxon>Acinetobacter</taxon>
    </lineage>
</organism>
<reference evidence="5" key="1">
    <citation type="submission" date="2022-09" db="EMBL/GenBank/DDBJ databases">
        <title>Intensive care unit water sources are persistently colonized with multi-drug resistant bacteria and are the site of extensive horizontal gene transfer of antibiotic resistance genes.</title>
        <authorList>
            <person name="Diorio-Toth L."/>
        </authorList>
    </citation>
    <scope>NUCLEOTIDE SEQUENCE</scope>
    <source>
        <strain evidence="5">GD04005</strain>
    </source>
</reference>
<dbReference type="PROSITE" id="PS00552">
    <property type="entry name" value="HTH_MERR_1"/>
    <property type="match status" value="1"/>
</dbReference>
<dbReference type="SUPFAM" id="SSF46955">
    <property type="entry name" value="Putative DNA-binding domain"/>
    <property type="match status" value="1"/>
</dbReference>
<keyword evidence="1" id="KW-0805">Transcription regulation</keyword>
<name>A0AA42I9X3_9GAMM</name>
<sequence length="125" mass="14425">MLIGELAKQANLSRDTIRFYEKMQLIQSMTCNNGYKDYPEQTLQQLQLIRSAKNLGYTLNEIKQILNMTAQEEIPAAQVQTLLQEKLNLIDEKIAQLYQIRSMLTQFTQGEPCPFRADCIIPVLD</sequence>
<evidence type="ECO:0000313" key="5">
    <source>
        <dbReference type="EMBL" id="MDH0564087.1"/>
    </source>
</evidence>
<dbReference type="InterPro" id="IPR009061">
    <property type="entry name" value="DNA-bd_dom_put_sf"/>
</dbReference>
<dbReference type="PRINTS" id="PR00040">
    <property type="entry name" value="HTHMERR"/>
</dbReference>
<keyword evidence="3" id="KW-0804">Transcription</keyword>
<dbReference type="EMBL" id="JAOEEO010000002">
    <property type="protein sequence ID" value="MDH0564087.1"/>
    <property type="molecule type" value="Genomic_DNA"/>
</dbReference>
<dbReference type="Pfam" id="PF13411">
    <property type="entry name" value="MerR_1"/>
    <property type="match status" value="1"/>
</dbReference>
<dbReference type="Proteomes" id="UP001159329">
    <property type="component" value="Unassembled WGS sequence"/>
</dbReference>
<proteinExistence type="predicted"/>
<evidence type="ECO:0000259" key="4">
    <source>
        <dbReference type="PROSITE" id="PS50937"/>
    </source>
</evidence>
<keyword evidence="2" id="KW-0238">DNA-binding</keyword>
<dbReference type="PROSITE" id="PS50937">
    <property type="entry name" value="HTH_MERR_2"/>
    <property type="match status" value="1"/>
</dbReference>
<dbReference type="Gene3D" id="1.10.1660.10">
    <property type="match status" value="1"/>
</dbReference>
<dbReference type="PANTHER" id="PTHR30204">
    <property type="entry name" value="REDOX-CYCLING DRUG-SENSING TRANSCRIPTIONAL ACTIVATOR SOXR"/>
    <property type="match status" value="1"/>
</dbReference>
<protein>
    <submittedName>
        <fullName evidence="5">MerR family transcriptional regulator</fullName>
    </submittedName>
</protein>